<keyword evidence="3" id="KW-0540">Nuclease</keyword>
<evidence type="ECO:0000259" key="7">
    <source>
        <dbReference type="Pfam" id="PF01368"/>
    </source>
</evidence>
<dbReference type="GO" id="GO:0003676">
    <property type="term" value="F:nucleic acid binding"/>
    <property type="evidence" value="ECO:0007669"/>
    <property type="project" value="InterPro"/>
</dbReference>
<feature type="coiled-coil region" evidence="6">
    <location>
        <begin position="316"/>
        <end position="343"/>
    </location>
</feature>
<evidence type="ECO:0000256" key="1">
    <source>
        <dbReference type="ARBA" id="ARBA00005915"/>
    </source>
</evidence>
<dbReference type="PANTHER" id="PTHR30255">
    <property type="entry name" value="SINGLE-STRANDED-DNA-SPECIFIC EXONUCLEASE RECJ"/>
    <property type="match status" value="1"/>
</dbReference>
<organism evidence="10">
    <name type="scientific">hydrothermal vent metagenome</name>
    <dbReference type="NCBI Taxonomy" id="652676"/>
    <lineage>
        <taxon>unclassified sequences</taxon>
        <taxon>metagenomes</taxon>
        <taxon>ecological metagenomes</taxon>
    </lineage>
</organism>
<dbReference type="Pfam" id="PF17768">
    <property type="entry name" value="RecJ_OB"/>
    <property type="match status" value="1"/>
</dbReference>
<dbReference type="InterPro" id="IPR051673">
    <property type="entry name" value="SSDNA_exonuclease_RecJ"/>
</dbReference>
<gene>
    <name evidence="10" type="ORF">MNBD_GAMMA17-1545</name>
</gene>
<dbReference type="Gene3D" id="3.10.310.30">
    <property type="match status" value="1"/>
</dbReference>
<dbReference type="AlphaFoldDB" id="A0A3B0ZB86"/>
<dbReference type="GO" id="GO:0006281">
    <property type="term" value="P:DNA repair"/>
    <property type="evidence" value="ECO:0007669"/>
    <property type="project" value="InterPro"/>
</dbReference>
<dbReference type="NCBIfam" id="TIGR00644">
    <property type="entry name" value="recJ"/>
    <property type="match status" value="1"/>
</dbReference>
<reference evidence="10" key="1">
    <citation type="submission" date="2018-06" db="EMBL/GenBank/DDBJ databases">
        <authorList>
            <person name="Zhirakovskaya E."/>
        </authorList>
    </citation>
    <scope>NUCLEOTIDE SEQUENCE</scope>
</reference>
<dbReference type="PANTHER" id="PTHR30255:SF2">
    <property type="entry name" value="SINGLE-STRANDED-DNA-SPECIFIC EXONUCLEASE RECJ"/>
    <property type="match status" value="1"/>
</dbReference>
<protein>
    <recommendedName>
        <fullName evidence="2">Single-stranded-DNA-specific exonuclease RecJ</fullName>
    </recommendedName>
</protein>
<evidence type="ECO:0000259" key="8">
    <source>
        <dbReference type="Pfam" id="PF02272"/>
    </source>
</evidence>
<comment type="similarity">
    <text evidence="1">Belongs to the RecJ family.</text>
</comment>
<evidence type="ECO:0000313" key="10">
    <source>
        <dbReference type="EMBL" id="VAW84737.1"/>
    </source>
</evidence>
<evidence type="ECO:0000256" key="5">
    <source>
        <dbReference type="ARBA" id="ARBA00022839"/>
    </source>
</evidence>
<dbReference type="InterPro" id="IPR003156">
    <property type="entry name" value="DHHA1_dom"/>
</dbReference>
<dbReference type="EMBL" id="UOFQ01000006">
    <property type="protein sequence ID" value="VAW84737.1"/>
    <property type="molecule type" value="Genomic_DNA"/>
</dbReference>
<feature type="domain" description="DHHA1" evidence="8">
    <location>
        <begin position="364"/>
        <end position="462"/>
    </location>
</feature>
<accession>A0A3B0ZB86</accession>
<keyword evidence="5 10" id="KW-0269">Exonuclease</keyword>
<dbReference type="InterPro" id="IPR038763">
    <property type="entry name" value="DHH_sf"/>
</dbReference>
<keyword evidence="4" id="KW-0378">Hydrolase</keyword>
<dbReference type="InterPro" id="IPR004610">
    <property type="entry name" value="RecJ"/>
</dbReference>
<feature type="domain" description="DDH" evidence="7">
    <location>
        <begin position="74"/>
        <end position="234"/>
    </location>
</feature>
<evidence type="ECO:0000256" key="6">
    <source>
        <dbReference type="SAM" id="Coils"/>
    </source>
</evidence>
<evidence type="ECO:0000256" key="3">
    <source>
        <dbReference type="ARBA" id="ARBA00022722"/>
    </source>
</evidence>
<dbReference type="SUPFAM" id="SSF64182">
    <property type="entry name" value="DHH phosphoesterases"/>
    <property type="match status" value="1"/>
</dbReference>
<evidence type="ECO:0000256" key="2">
    <source>
        <dbReference type="ARBA" id="ARBA00019841"/>
    </source>
</evidence>
<name>A0A3B0ZB86_9ZZZZ</name>
<dbReference type="Gene3D" id="3.90.1640.30">
    <property type="match status" value="1"/>
</dbReference>
<dbReference type="InterPro" id="IPR001667">
    <property type="entry name" value="DDH_dom"/>
</dbReference>
<dbReference type="GO" id="GO:0008409">
    <property type="term" value="F:5'-3' exonuclease activity"/>
    <property type="evidence" value="ECO:0007669"/>
    <property type="project" value="InterPro"/>
</dbReference>
<dbReference type="Pfam" id="PF02272">
    <property type="entry name" value="DHHA1"/>
    <property type="match status" value="1"/>
</dbReference>
<feature type="domain" description="RecJ OB" evidence="9">
    <location>
        <begin position="478"/>
        <end position="576"/>
    </location>
</feature>
<sequence length="580" mass="63154">MTSNKEIIRRSTSTKKNNFDVTLSPLMQRVYAARGVVDDTQLDYSLSKLHPVTALKGIDSAVQLLAQALTEQQHIMIVADFDADGATSCTVAMRALRMMGAGKVSYLVPNRFEYGYGLTPEIVELAREQQPNLIVTVDNGISSIDGVNVAKNLGIKVLVTDHHLPGEVLPDADAIVNPNQPGDEFPSKNLAGVGVIFYVMLALRTYLRESGWFEQQGIVEPNLATLLDIVALGTVADVVPLDYNNRILVSQGLARIRRGMCCAGISALLNIGKRNPVNIVASDLGFAVGPRLNAAGRLEDMSLGIECLLADDPDVAMLLAQRLDELNRERREIEGEMQTQALECLANIKLDINDASAPVGLCLFDESWHQGVVGIVASRIKDRYHRPVIAFALANSNTDSTDVEIKGSARSIKGIHMRDVLDTVAAKHPGLLTRFGGHAMAAGMTLKAADFKAFEAAFNQALRCCVDDEILQDVIHSDGELESDEFSLELAEALRAGGPWGQAFPEPVFDGDFEVVQQRIVAEKHLKLVLQPMGSGNTVDAIAFNHSDVVGDQLHAVFRLDVNEYMGRRTVQLMIEYIAS</sequence>
<keyword evidence="6" id="KW-0175">Coiled coil</keyword>
<dbReference type="GO" id="GO:0006310">
    <property type="term" value="P:DNA recombination"/>
    <property type="evidence" value="ECO:0007669"/>
    <property type="project" value="InterPro"/>
</dbReference>
<dbReference type="InterPro" id="IPR041122">
    <property type="entry name" value="RecJ_OB"/>
</dbReference>
<dbReference type="Pfam" id="PF01368">
    <property type="entry name" value="DHH"/>
    <property type="match status" value="1"/>
</dbReference>
<evidence type="ECO:0000259" key="9">
    <source>
        <dbReference type="Pfam" id="PF17768"/>
    </source>
</evidence>
<proteinExistence type="inferred from homology"/>
<evidence type="ECO:0000256" key="4">
    <source>
        <dbReference type="ARBA" id="ARBA00022801"/>
    </source>
</evidence>
<dbReference type="FunFam" id="3.90.1640.30:FF:000001">
    <property type="entry name" value="Single-stranded-DNA-specific exonuclease RecJ"/>
    <property type="match status" value="1"/>
</dbReference>